<reference evidence="1 2" key="1">
    <citation type="submission" date="2021-04" db="EMBL/GenBank/DDBJ databases">
        <authorList>
            <person name="Bliznina A."/>
        </authorList>
    </citation>
    <scope>NUCLEOTIDE SEQUENCE [LARGE SCALE GENOMIC DNA]</scope>
</reference>
<organism evidence="1 2">
    <name type="scientific">Oikopleura dioica</name>
    <name type="common">Tunicate</name>
    <dbReference type="NCBI Taxonomy" id="34765"/>
    <lineage>
        <taxon>Eukaryota</taxon>
        <taxon>Metazoa</taxon>
        <taxon>Chordata</taxon>
        <taxon>Tunicata</taxon>
        <taxon>Appendicularia</taxon>
        <taxon>Copelata</taxon>
        <taxon>Oikopleuridae</taxon>
        <taxon>Oikopleura</taxon>
    </lineage>
</organism>
<gene>
    <name evidence="1" type="ORF">OKIOD_LOCUS8778</name>
</gene>
<dbReference type="Proteomes" id="UP001158576">
    <property type="component" value="Chromosome 1"/>
</dbReference>
<dbReference type="EMBL" id="OU015566">
    <property type="protein sequence ID" value="CAG5101817.1"/>
    <property type="molecule type" value="Genomic_DNA"/>
</dbReference>
<sequence length="181" mass="21305">MPFYPSERADLEALRKEYGGIHLPLEEEELDYFRQTERVGQLHNRLIIPPPKPGRVVETAHLRLLINKDFDLNNLIEDIFDVISPVFRIKIDFGFLMENILTEDPDSRYRFHWPQISTGLPIEPHLIKNKSTKKEFLENIPNWSDIPKLVEIQHENQSSFRKSGYNLTKLLTCSVYVTKMK</sequence>
<name>A0ABN7SNP6_OIKDI</name>
<evidence type="ECO:0000313" key="1">
    <source>
        <dbReference type="EMBL" id="CAG5101817.1"/>
    </source>
</evidence>
<evidence type="ECO:0000313" key="2">
    <source>
        <dbReference type="Proteomes" id="UP001158576"/>
    </source>
</evidence>
<protein>
    <submittedName>
        <fullName evidence="1">Oidioi.mRNA.OKI2018_I69.chr1.g13.t1.cds</fullName>
    </submittedName>
</protein>
<proteinExistence type="predicted"/>
<keyword evidence="2" id="KW-1185">Reference proteome</keyword>
<accession>A0ABN7SNP6</accession>